<dbReference type="Proteomes" id="UP001234495">
    <property type="component" value="Unassembled WGS sequence"/>
</dbReference>
<accession>A0ABT9ZGY7</accession>
<dbReference type="NCBIfam" id="NF003997">
    <property type="entry name" value="PRK05473.1"/>
    <property type="match status" value="1"/>
</dbReference>
<evidence type="ECO:0000256" key="1">
    <source>
        <dbReference type="ARBA" id="ARBA00010888"/>
    </source>
</evidence>
<dbReference type="PANTHER" id="PTHR40067:SF1">
    <property type="entry name" value="UPF0297 PROTEIN YRZL"/>
    <property type="match status" value="1"/>
</dbReference>
<reference evidence="3 4" key="1">
    <citation type="submission" date="2023-07" db="EMBL/GenBank/DDBJ databases">
        <title>Genomic Encyclopedia of Type Strains, Phase IV (KMG-IV): sequencing the most valuable type-strain genomes for metagenomic binning, comparative biology and taxonomic classification.</title>
        <authorList>
            <person name="Goeker M."/>
        </authorList>
    </citation>
    <scope>NUCLEOTIDE SEQUENCE [LARGE SCALE GENOMIC DNA]</scope>
    <source>
        <strain evidence="3 4">DSM 29005</strain>
    </source>
</reference>
<dbReference type="EMBL" id="JAUSUD010000013">
    <property type="protein sequence ID" value="MDQ0231541.1"/>
    <property type="molecule type" value="Genomic_DNA"/>
</dbReference>
<protein>
    <recommendedName>
        <fullName evidence="2">UPF0297 protein J2S19_002824</fullName>
    </recommendedName>
</protein>
<keyword evidence="4" id="KW-1185">Reference proteome</keyword>
<organism evidence="3 4">
    <name type="scientific">Metabacillus malikii</name>
    <dbReference type="NCBI Taxonomy" id="1504265"/>
    <lineage>
        <taxon>Bacteria</taxon>
        <taxon>Bacillati</taxon>
        <taxon>Bacillota</taxon>
        <taxon>Bacilli</taxon>
        <taxon>Bacillales</taxon>
        <taxon>Bacillaceae</taxon>
        <taxon>Metabacillus</taxon>
    </lineage>
</organism>
<dbReference type="HAMAP" id="MF_01507">
    <property type="entry name" value="UPF0297"/>
    <property type="match status" value="1"/>
</dbReference>
<evidence type="ECO:0000313" key="4">
    <source>
        <dbReference type="Proteomes" id="UP001234495"/>
    </source>
</evidence>
<gene>
    <name evidence="3" type="ORF">J2S19_002824</name>
</gene>
<name>A0ABT9ZGY7_9BACI</name>
<evidence type="ECO:0000313" key="3">
    <source>
        <dbReference type="EMBL" id="MDQ0231541.1"/>
    </source>
</evidence>
<dbReference type="PANTHER" id="PTHR40067">
    <property type="entry name" value="UPF0297 PROTEIN YRZL"/>
    <property type="match status" value="1"/>
</dbReference>
<evidence type="ECO:0000256" key="2">
    <source>
        <dbReference type="HAMAP-Rule" id="MF_01507"/>
    </source>
</evidence>
<sequence length="114" mass="13125">MKISKIGHADSNESKKEVRMVSSFDKTMKFNFSDDSVETNVNEVLYTVYDALQEKGYNPINQIVGYLLSGDPAYIPRHRDARNLIRKLERDELIEELVKSYLQNQNGANAKQIK</sequence>
<comment type="similarity">
    <text evidence="1 2">Belongs to the UPF0297 family.</text>
</comment>
<dbReference type="InterPro" id="IPR009309">
    <property type="entry name" value="IreB"/>
</dbReference>
<proteinExistence type="inferred from homology"/>
<dbReference type="Pfam" id="PF06135">
    <property type="entry name" value="IreB"/>
    <property type="match status" value="1"/>
</dbReference>
<comment type="caution">
    <text evidence="3">The sequence shown here is derived from an EMBL/GenBank/DDBJ whole genome shotgun (WGS) entry which is preliminary data.</text>
</comment>